<comment type="caution">
    <text evidence="5">The sequence shown here is derived from an EMBL/GenBank/DDBJ whole genome shotgun (WGS) entry which is preliminary data.</text>
</comment>
<proteinExistence type="predicted"/>
<feature type="transmembrane region" description="Helical" evidence="4">
    <location>
        <begin position="250"/>
        <end position="270"/>
    </location>
</feature>
<evidence type="ECO:0000256" key="4">
    <source>
        <dbReference type="SAM" id="Phobius"/>
    </source>
</evidence>
<feature type="transmembrane region" description="Helical" evidence="4">
    <location>
        <begin position="425"/>
        <end position="445"/>
    </location>
</feature>
<feature type="transmembrane region" description="Helical" evidence="4">
    <location>
        <begin position="83"/>
        <end position="104"/>
    </location>
</feature>
<dbReference type="Proteomes" id="UP000760480">
    <property type="component" value="Unassembled WGS sequence"/>
</dbReference>
<feature type="transmembrane region" description="Helical" evidence="4">
    <location>
        <begin position="25"/>
        <end position="45"/>
    </location>
</feature>
<dbReference type="PANTHER" id="PTHR23530:SF1">
    <property type="entry name" value="PERMEASE, MAJOR FACILITATOR SUPERFAMILY-RELATED"/>
    <property type="match status" value="1"/>
</dbReference>
<dbReference type="EMBL" id="SPMZ01000016">
    <property type="protein sequence ID" value="NMQ18870.1"/>
    <property type="molecule type" value="Genomic_DNA"/>
</dbReference>
<feature type="transmembrane region" description="Helical" evidence="4">
    <location>
        <begin position="110"/>
        <end position="131"/>
    </location>
</feature>
<feature type="transmembrane region" description="Helical" evidence="4">
    <location>
        <begin position="320"/>
        <end position="340"/>
    </location>
</feature>
<keyword evidence="3 4" id="KW-0472">Membrane</keyword>
<keyword evidence="2 4" id="KW-1133">Transmembrane helix</keyword>
<feature type="transmembrane region" description="Helical" evidence="4">
    <location>
        <begin position="290"/>
        <end position="308"/>
    </location>
</feature>
<dbReference type="RefSeq" id="WP_169248120.1">
    <property type="nucleotide sequence ID" value="NZ_SPMZ01000016.1"/>
</dbReference>
<evidence type="ECO:0000256" key="1">
    <source>
        <dbReference type="ARBA" id="ARBA00022692"/>
    </source>
</evidence>
<dbReference type="PANTHER" id="PTHR23530">
    <property type="entry name" value="TRANSPORT PROTEIN-RELATED"/>
    <property type="match status" value="1"/>
</dbReference>
<dbReference type="InterPro" id="IPR011701">
    <property type="entry name" value="MFS"/>
</dbReference>
<evidence type="ECO:0000256" key="3">
    <source>
        <dbReference type="ARBA" id="ARBA00023136"/>
    </source>
</evidence>
<feature type="transmembrane region" description="Helical" evidence="4">
    <location>
        <begin position="161"/>
        <end position="181"/>
    </location>
</feature>
<dbReference type="InterPro" id="IPR036259">
    <property type="entry name" value="MFS_trans_sf"/>
</dbReference>
<name>A0ABX1TLU2_9GAMM</name>
<dbReference type="InterPro" id="IPR053160">
    <property type="entry name" value="MFS_DHA3_Transporter"/>
</dbReference>
<feature type="transmembrane region" description="Helical" evidence="4">
    <location>
        <begin position="51"/>
        <end position="71"/>
    </location>
</feature>
<dbReference type="Pfam" id="PF07690">
    <property type="entry name" value="MFS_1"/>
    <property type="match status" value="1"/>
</dbReference>
<keyword evidence="1 4" id="KW-0812">Transmembrane</keyword>
<evidence type="ECO:0000313" key="5">
    <source>
        <dbReference type="EMBL" id="NMQ18870.1"/>
    </source>
</evidence>
<dbReference type="SUPFAM" id="SSF103473">
    <property type="entry name" value="MFS general substrate transporter"/>
    <property type="match status" value="1"/>
</dbReference>
<evidence type="ECO:0000313" key="6">
    <source>
        <dbReference type="Proteomes" id="UP000760480"/>
    </source>
</evidence>
<dbReference type="Gene3D" id="1.20.1250.20">
    <property type="entry name" value="MFS general substrate transporter like domains"/>
    <property type="match status" value="1"/>
</dbReference>
<feature type="transmembrane region" description="Helical" evidence="4">
    <location>
        <begin position="385"/>
        <end position="405"/>
    </location>
</feature>
<reference evidence="5 6" key="1">
    <citation type="submission" date="2019-03" db="EMBL/GenBank/DDBJ databases">
        <title>Metabolic reconstructions from genomes of highly enriched 'Candidatus Accumulibacter' and 'Candidatus Competibacter' bioreactor populations.</title>
        <authorList>
            <person name="Annavajhala M.K."/>
            <person name="Welles L."/>
            <person name="Abbas B."/>
            <person name="Sorokin D."/>
            <person name="Park H."/>
            <person name="Van Loosdrecht M."/>
            <person name="Chandran K."/>
        </authorList>
    </citation>
    <scope>NUCLEOTIDE SEQUENCE [LARGE SCALE GENOMIC DNA]</scope>
    <source>
        <strain evidence="5 6">SBR_G</strain>
    </source>
</reference>
<keyword evidence="6" id="KW-1185">Reference proteome</keyword>
<accession>A0ABX1TLU2</accession>
<evidence type="ECO:0000256" key="2">
    <source>
        <dbReference type="ARBA" id="ARBA00022989"/>
    </source>
</evidence>
<feature type="transmembrane region" description="Helical" evidence="4">
    <location>
        <begin position="201"/>
        <end position="220"/>
    </location>
</feature>
<organism evidence="5 6">
    <name type="scientific">Candidatus Competibacter phosphatis</name>
    <dbReference type="NCBI Taxonomy" id="221280"/>
    <lineage>
        <taxon>Bacteria</taxon>
        <taxon>Pseudomonadati</taxon>
        <taxon>Pseudomonadota</taxon>
        <taxon>Gammaproteobacteria</taxon>
        <taxon>Candidatus Competibacteraceae</taxon>
        <taxon>Candidatus Competibacter</taxon>
    </lineage>
</organism>
<feature type="transmembrane region" description="Helical" evidence="4">
    <location>
        <begin position="346"/>
        <end position="364"/>
    </location>
</feature>
<gene>
    <name evidence="5" type="ORF">E4P82_06400</name>
</gene>
<protein>
    <submittedName>
        <fullName evidence="5">MFS transporter</fullName>
    </submittedName>
</protein>
<sequence length="465" mass="49751">MNAIGDPPTTPPVTIFAIPNIRRFLAFRLLFGVRFYYPVFAVLFLDFGLSIGQFTVLNAIWAGAIVLCEVPSGALADALGRRALLVAAGALMVVEIALLCFVPLGNPQLVFAVFLLNRLLSGLAEALASGADEALAYDSLKACGRAADWPRVLATLMRWNSLAFVAALALGALVYDAATLQELLRGLGWDLTLDQQTTMRFPLYLTLITALGAWWATLGMTEPGERPERKNGLLQAILAAFRLTLNAGRWILNTPLALTVIVGGMLFDHLCRLFVTLNSTYFRLIGLPDASFGLIGAGIALLGVAIARPAAALGRRSPRFNFVLLTLLCLLGLAGAALALPFGLGLLPVVLLHVAMLLTSFLVSHYLNAITDSTQRATVLSFKGLTFNLGYGALGLLYAGLLAVLREEAVSPESEIAIFHASLPWLLGYGALACSLFAAVVAVWMRGRRSHALDRLNVPIGETPP</sequence>